<dbReference type="GO" id="GO:0016758">
    <property type="term" value="F:hexosyltransferase activity"/>
    <property type="evidence" value="ECO:0007669"/>
    <property type="project" value="InterPro"/>
</dbReference>
<evidence type="ECO:0000256" key="3">
    <source>
        <dbReference type="ARBA" id="ARBA00022679"/>
    </source>
</evidence>
<evidence type="ECO:0000256" key="7">
    <source>
        <dbReference type="ARBA" id="ARBA00024033"/>
    </source>
</evidence>
<evidence type="ECO:0000256" key="2">
    <source>
        <dbReference type="ARBA" id="ARBA00022475"/>
    </source>
</evidence>
<protein>
    <submittedName>
        <fullName evidence="9">Uncharacterized protein DUF2029</fullName>
    </submittedName>
</protein>
<comment type="similarity">
    <text evidence="7">Belongs to the glycosyltransferase 87 family.</text>
</comment>
<feature type="transmembrane region" description="Helical" evidence="8">
    <location>
        <begin position="91"/>
        <end position="109"/>
    </location>
</feature>
<dbReference type="Pfam" id="PF09594">
    <property type="entry name" value="GT87"/>
    <property type="match status" value="1"/>
</dbReference>
<feature type="transmembrane region" description="Helical" evidence="8">
    <location>
        <begin position="274"/>
        <end position="294"/>
    </location>
</feature>
<gene>
    <name evidence="9" type="ORF">FBZ93_107350</name>
</gene>
<evidence type="ECO:0000256" key="1">
    <source>
        <dbReference type="ARBA" id="ARBA00004651"/>
    </source>
</evidence>
<evidence type="ECO:0000256" key="6">
    <source>
        <dbReference type="ARBA" id="ARBA00023136"/>
    </source>
</evidence>
<feature type="transmembrane region" description="Helical" evidence="8">
    <location>
        <begin position="354"/>
        <end position="384"/>
    </location>
</feature>
<dbReference type="InterPro" id="IPR018584">
    <property type="entry name" value="GT87"/>
</dbReference>
<proteinExistence type="inferred from homology"/>
<evidence type="ECO:0000313" key="10">
    <source>
        <dbReference type="Proteomes" id="UP000321304"/>
    </source>
</evidence>
<accession>A0A560LS02</accession>
<feature type="transmembrane region" description="Helical" evidence="8">
    <location>
        <begin position="209"/>
        <end position="230"/>
    </location>
</feature>
<sequence length="399" mass="43298">MNEVARRNAFAGDDPAQAIVCALLIAFAVLPFVSGNGEGPGFDFSCFWGAGTLALDGHAAAAYDWEQLHQQLLLRMPPIDQLRYPYDQIPLPFFYPPVFLLVLAPFALLPFPTAFWVWSAAKLSCWLLVIYAIRPRPGALLLALATPPVFYDVFHGQTGLLASALLGGILLTLDRRPLLSGFLIALLVFKPQFGVLLPFVLIATKRWNVIISAALATLALMLLTGASFGWDTFKAFVEGATTVSTRLQAGGGVAWYNLSSVYGLLRVAGLGYGLAWSLHMAVAAAALVWVVVLWRRNVSFALQAASLLAATPLMSPYFVIYDLPILAMALVFLMKADLDQGSPVVNRRAIRIGLSVIVVLGYAFPFVLVPVGPFMCAAVIAIIWMKCRQPDLRPDPAYG</sequence>
<name>A0A560LS02_9BRAD</name>
<organism evidence="9 10">
    <name type="scientific">Bradyrhizobium macuxiense</name>
    <dbReference type="NCBI Taxonomy" id="1755647"/>
    <lineage>
        <taxon>Bacteria</taxon>
        <taxon>Pseudomonadati</taxon>
        <taxon>Pseudomonadota</taxon>
        <taxon>Alphaproteobacteria</taxon>
        <taxon>Hyphomicrobiales</taxon>
        <taxon>Nitrobacteraceae</taxon>
        <taxon>Bradyrhizobium</taxon>
    </lineage>
</organism>
<dbReference type="EMBL" id="VITY01000007">
    <property type="protein sequence ID" value="TWB97104.1"/>
    <property type="molecule type" value="Genomic_DNA"/>
</dbReference>
<keyword evidence="10" id="KW-1185">Reference proteome</keyword>
<feature type="transmembrane region" description="Helical" evidence="8">
    <location>
        <begin position="16"/>
        <end position="33"/>
    </location>
</feature>
<dbReference type="AlphaFoldDB" id="A0A560LS02"/>
<evidence type="ECO:0000313" key="9">
    <source>
        <dbReference type="EMBL" id="TWB97104.1"/>
    </source>
</evidence>
<evidence type="ECO:0000256" key="5">
    <source>
        <dbReference type="ARBA" id="ARBA00022989"/>
    </source>
</evidence>
<dbReference type="RefSeq" id="WP_146987983.1">
    <property type="nucleotide sequence ID" value="NZ_VITY01000007.1"/>
</dbReference>
<evidence type="ECO:0000256" key="8">
    <source>
        <dbReference type="SAM" id="Phobius"/>
    </source>
</evidence>
<comment type="caution">
    <text evidence="9">The sequence shown here is derived from an EMBL/GenBank/DDBJ whole genome shotgun (WGS) entry which is preliminary data.</text>
</comment>
<feature type="transmembrane region" description="Helical" evidence="8">
    <location>
        <begin position="315"/>
        <end position="334"/>
    </location>
</feature>
<reference evidence="9 10" key="1">
    <citation type="submission" date="2019-06" db="EMBL/GenBank/DDBJ databases">
        <title>Genomic Encyclopedia of Type Strains, Phase IV (KMG-V): Genome sequencing to study the core and pangenomes of soil and plant-associated prokaryotes.</title>
        <authorList>
            <person name="Whitman W."/>
        </authorList>
    </citation>
    <scope>NUCLEOTIDE SEQUENCE [LARGE SCALE GENOMIC DNA]</scope>
    <source>
        <strain evidence="9 10">BR 10355</strain>
    </source>
</reference>
<dbReference type="Proteomes" id="UP000321304">
    <property type="component" value="Unassembled WGS sequence"/>
</dbReference>
<keyword evidence="5 8" id="KW-1133">Transmembrane helix</keyword>
<keyword evidence="4 8" id="KW-0812">Transmembrane</keyword>
<feature type="transmembrane region" description="Helical" evidence="8">
    <location>
        <begin position="179"/>
        <end position="202"/>
    </location>
</feature>
<keyword evidence="2" id="KW-1003">Cell membrane</keyword>
<evidence type="ECO:0000256" key="4">
    <source>
        <dbReference type="ARBA" id="ARBA00022692"/>
    </source>
</evidence>
<keyword evidence="6 8" id="KW-0472">Membrane</keyword>
<dbReference type="OrthoDB" id="7679563at2"/>
<dbReference type="GO" id="GO:0005886">
    <property type="term" value="C:plasma membrane"/>
    <property type="evidence" value="ECO:0007669"/>
    <property type="project" value="UniProtKB-SubCell"/>
</dbReference>
<keyword evidence="3" id="KW-0808">Transferase</keyword>
<comment type="subcellular location">
    <subcellularLocation>
        <location evidence="1">Cell membrane</location>
        <topology evidence="1">Multi-pass membrane protein</topology>
    </subcellularLocation>
</comment>